<keyword evidence="2" id="KW-1185">Reference proteome</keyword>
<reference evidence="1" key="1">
    <citation type="journal article" date="2025" name="Int. J. Syst. Evol. Microbiol.">
        <title>Inconstantimicrobium mannanitabidum sp. nov., a novel member of the family Clostridiaceae isolated from anoxic soil under the treatment of reductive soil disinfestation.</title>
        <authorList>
            <person name="Ueki A."/>
            <person name="Tonouchi A."/>
            <person name="Honma S."/>
            <person name="Kaku N."/>
            <person name="Ueki K."/>
        </authorList>
    </citation>
    <scope>NUCLEOTIDE SEQUENCE</scope>
    <source>
        <strain evidence="1">TW13</strain>
    </source>
</reference>
<dbReference type="Proteomes" id="UP001058074">
    <property type="component" value="Unassembled WGS sequence"/>
</dbReference>
<evidence type="ECO:0000313" key="2">
    <source>
        <dbReference type="Proteomes" id="UP001058074"/>
    </source>
</evidence>
<organism evidence="1 2">
    <name type="scientific">Inconstantimicrobium mannanitabidum</name>
    <dbReference type="NCBI Taxonomy" id="1604901"/>
    <lineage>
        <taxon>Bacteria</taxon>
        <taxon>Bacillati</taxon>
        <taxon>Bacillota</taxon>
        <taxon>Clostridia</taxon>
        <taxon>Eubacteriales</taxon>
        <taxon>Clostridiaceae</taxon>
        <taxon>Inconstantimicrobium</taxon>
    </lineage>
</organism>
<protein>
    <submittedName>
        <fullName evidence="1">Glycosyl transferase</fullName>
    </submittedName>
</protein>
<proteinExistence type="predicted"/>
<dbReference type="EMBL" id="BROD01000001">
    <property type="protein sequence ID" value="GKX65972.1"/>
    <property type="molecule type" value="Genomic_DNA"/>
</dbReference>
<evidence type="ECO:0000313" key="1">
    <source>
        <dbReference type="EMBL" id="GKX65972.1"/>
    </source>
</evidence>
<name>A0ACB5RAA2_9CLOT</name>
<sequence length="397" mass="45842">MKILITTDAFTPTVNGVVTSVLNLRSQLIERGHDVRILTLSEDNFSRKEDNVYYVKSFGVRIYPNARATMNFHNKYIKEIIDWDPDLIHSQCEFTSFIFARKISKKLNIPIIHTYHTMYEDYTHYFTHNKNLGRKVVSMLSRKLLNNVTTVIVPTDKVQKVLKDYGVKNNIVTVPTGIKLENFEKQPIEIDKLKEELGIGKENKVLVTIGRLAKEKNIEELLDNMKDLLVIDEKLVLLIVGDGPFRRELEKKAKEMKIDKNVIFTGMINPKEIYKYYKLGDIFVSASKSETQGLTYLEALASGLPAVCREDSCLENVIINGYDGFAYESITEYLEKVETILNDDNLYNFMSNNAHKVAEKYSEKNFVRQVESVYFNQLLESQMYNLEIEKPYSTFGS</sequence>
<gene>
    <name evidence="1" type="ORF">rsdtw13_12300</name>
</gene>
<keyword evidence="1" id="KW-0808">Transferase</keyword>
<accession>A0ACB5RAA2</accession>
<comment type="caution">
    <text evidence="1">The sequence shown here is derived from an EMBL/GenBank/DDBJ whole genome shotgun (WGS) entry which is preliminary data.</text>
</comment>